<dbReference type="SUPFAM" id="SSF51735">
    <property type="entry name" value="NAD(P)-binding Rossmann-fold domains"/>
    <property type="match status" value="1"/>
</dbReference>
<dbReference type="InterPro" id="IPR036291">
    <property type="entry name" value="NAD(P)-bd_dom_sf"/>
</dbReference>
<reference evidence="1 2" key="1">
    <citation type="submission" date="2015-06" db="EMBL/GenBank/DDBJ databases">
        <title>Cloning and characterization of the uncialamcin biosynthetic gene cluster.</title>
        <authorList>
            <person name="Yan X."/>
            <person name="Huang T."/>
            <person name="Ge H."/>
            <person name="Shen B."/>
        </authorList>
    </citation>
    <scope>NUCLEOTIDE SEQUENCE [LARGE SCALE GENOMIC DNA]</scope>
    <source>
        <strain evidence="1 2">DCA2648</strain>
    </source>
</reference>
<dbReference type="AlphaFoldDB" id="A0A1Q4UYR1"/>
<comment type="caution">
    <text evidence="1">The sequence shown here is derived from an EMBL/GenBank/DDBJ whole genome shotgun (WGS) entry which is preliminary data.</text>
</comment>
<organism evidence="1 2">
    <name type="scientific">Streptomyces uncialis</name>
    <dbReference type="NCBI Taxonomy" id="1048205"/>
    <lineage>
        <taxon>Bacteria</taxon>
        <taxon>Bacillati</taxon>
        <taxon>Actinomycetota</taxon>
        <taxon>Actinomycetes</taxon>
        <taxon>Kitasatosporales</taxon>
        <taxon>Streptomycetaceae</taxon>
        <taxon>Streptomyces</taxon>
    </lineage>
</organism>
<proteinExistence type="predicted"/>
<name>A0A1Q4UYR1_9ACTN</name>
<keyword evidence="2" id="KW-1185">Reference proteome</keyword>
<accession>A0A1Q4UYR1</accession>
<dbReference type="Proteomes" id="UP000186455">
    <property type="component" value="Unassembled WGS sequence"/>
</dbReference>
<dbReference type="InterPro" id="IPR051604">
    <property type="entry name" value="Ergot_Alk_Oxidoreductase"/>
</dbReference>
<dbReference type="Gene3D" id="3.40.50.720">
    <property type="entry name" value="NAD(P)-binding Rossmann-like Domain"/>
    <property type="match status" value="1"/>
</dbReference>
<evidence type="ECO:0000313" key="1">
    <source>
        <dbReference type="EMBL" id="OKH90752.1"/>
    </source>
</evidence>
<dbReference type="PANTHER" id="PTHR43162">
    <property type="match status" value="1"/>
</dbReference>
<dbReference type="EMBL" id="LFBV01000011">
    <property type="protein sequence ID" value="OKH90752.1"/>
    <property type="molecule type" value="Genomic_DNA"/>
</dbReference>
<dbReference type="Gene3D" id="3.90.25.10">
    <property type="entry name" value="UDP-galactose 4-epimerase, domain 1"/>
    <property type="match status" value="1"/>
</dbReference>
<protein>
    <submittedName>
        <fullName evidence="1">NmrA family transcriptional regulator</fullName>
    </submittedName>
</protein>
<gene>
    <name evidence="1" type="ORF">AB852_33710</name>
</gene>
<sequence length="264" mass="28214">MVVGGTGKTGRRVAERLTARGLPVRIGSRSGRPPFVWESPRTWDAALDGVGAVYLTYYPDLGIPGAAEAVGAFARTAAARGVRRVVLLSGRGEEGARHSEDKVRESGVELTVIRASWFAQNFDEGLFADAVHSGEIALPAGDAVEPFVDADDIADVAVAALTEDRHIGRTYEVSGPRLLSFADAAADLTRALGREIRYVPATMDAFRTALIEEGLPLDLTELIGLLTDGRNAHLAHGVQEALGRPPRDFADYARDAAARGAWKR</sequence>
<evidence type="ECO:0000313" key="2">
    <source>
        <dbReference type="Proteomes" id="UP000186455"/>
    </source>
</evidence>
<dbReference type="PANTHER" id="PTHR43162:SF1">
    <property type="entry name" value="PRESTALK A DIFFERENTIATION PROTEIN A"/>
    <property type="match status" value="1"/>
</dbReference>
<dbReference type="STRING" id="1048205.AB852_33710"/>